<keyword evidence="16" id="KW-1185">Reference proteome</keyword>
<organism evidence="15 16">
    <name type="scientific">Aphis glycines</name>
    <name type="common">Soybean aphid</name>
    <dbReference type="NCBI Taxonomy" id="307491"/>
    <lineage>
        <taxon>Eukaryota</taxon>
        <taxon>Metazoa</taxon>
        <taxon>Ecdysozoa</taxon>
        <taxon>Arthropoda</taxon>
        <taxon>Hexapoda</taxon>
        <taxon>Insecta</taxon>
        <taxon>Pterygota</taxon>
        <taxon>Neoptera</taxon>
        <taxon>Paraneoptera</taxon>
        <taxon>Hemiptera</taxon>
        <taxon>Sternorrhyncha</taxon>
        <taxon>Aphidomorpha</taxon>
        <taxon>Aphidoidea</taxon>
        <taxon>Aphididae</taxon>
        <taxon>Aphidini</taxon>
        <taxon>Aphis</taxon>
        <taxon>Aphis</taxon>
    </lineage>
</organism>
<dbReference type="EC" id="2.1.1.362" evidence="3"/>
<accession>A0A6G0U5D9</accession>
<dbReference type="OrthoDB" id="6627536at2759"/>
<evidence type="ECO:0000256" key="9">
    <source>
        <dbReference type="ARBA" id="ARBA00022853"/>
    </source>
</evidence>
<gene>
    <name evidence="15" type="ORF">AGLY_001514</name>
</gene>
<keyword evidence="4" id="KW-0158">Chromosome</keyword>
<dbReference type="InterPro" id="IPR025790">
    <property type="entry name" value="Suv4-20_animal"/>
</dbReference>
<evidence type="ECO:0000256" key="10">
    <source>
        <dbReference type="ARBA" id="ARBA00023015"/>
    </source>
</evidence>
<name>A0A6G0U5D9_APHGL</name>
<dbReference type="Proteomes" id="UP000475862">
    <property type="component" value="Unassembled WGS sequence"/>
</dbReference>
<evidence type="ECO:0000256" key="7">
    <source>
        <dbReference type="ARBA" id="ARBA00022679"/>
    </source>
</evidence>
<comment type="subcellular location">
    <subcellularLocation>
        <location evidence="2">Chromosome</location>
    </subcellularLocation>
    <subcellularLocation>
        <location evidence="1">Nucleus</location>
    </subcellularLocation>
</comment>
<evidence type="ECO:0000313" key="15">
    <source>
        <dbReference type="EMBL" id="KAE9544335.1"/>
    </source>
</evidence>
<evidence type="ECO:0000256" key="4">
    <source>
        <dbReference type="ARBA" id="ARBA00022454"/>
    </source>
</evidence>
<comment type="caution">
    <text evidence="15">The sequence shown here is derived from an EMBL/GenBank/DDBJ whole genome shotgun (WGS) entry which is preliminary data.</text>
</comment>
<evidence type="ECO:0000256" key="1">
    <source>
        <dbReference type="ARBA" id="ARBA00004123"/>
    </source>
</evidence>
<feature type="region of interest" description="Disordered" evidence="13">
    <location>
        <begin position="294"/>
        <end position="326"/>
    </location>
</feature>
<evidence type="ECO:0000256" key="8">
    <source>
        <dbReference type="ARBA" id="ARBA00022691"/>
    </source>
</evidence>
<proteinExistence type="predicted"/>
<dbReference type="PANTHER" id="PTHR12977">
    <property type="entry name" value="SUPPRESSOR OF VARIEGATION 4-20-RELATED"/>
    <property type="match status" value="1"/>
</dbReference>
<dbReference type="InterPro" id="IPR039977">
    <property type="entry name" value="Suv4-20/Set9"/>
</dbReference>
<evidence type="ECO:0000256" key="11">
    <source>
        <dbReference type="ARBA" id="ARBA00023163"/>
    </source>
</evidence>
<reference evidence="15 16" key="1">
    <citation type="submission" date="2019-08" db="EMBL/GenBank/DDBJ databases">
        <title>The genome of the soybean aphid Biotype 1, its phylome, world population structure and adaptation to the North American continent.</title>
        <authorList>
            <person name="Giordano R."/>
            <person name="Donthu R.K."/>
            <person name="Hernandez A.G."/>
            <person name="Wright C.L."/>
            <person name="Zimin A.V."/>
        </authorList>
    </citation>
    <scope>NUCLEOTIDE SEQUENCE [LARGE SCALE GENOMIC DNA]</scope>
    <source>
        <tissue evidence="15">Whole aphids</tissue>
    </source>
</reference>
<dbReference type="EMBL" id="VYZN01000002">
    <property type="protein sequence ID" value="KAE9544335.1"/>
    <property type="molecule type" value="Genomic_DNA"/>
</dbReference>
<dbReference type="SUPFAM" id="SSF82199">
    <property type="entry name" value="SET domain"/>
    <property type="match status" value="1"/>
</dbReference>
<sequence>MPMWSCPILAFRVQPLSRGCAYIELSTIALSPVNITYSKRSGIDTLIMKPQDLCDIDDLATSLVVDVFLGFNTHKMNIEHKDMYECKSDLKPIIDKFIQNQSMKKAFDSFWNKKYIPDHLFNASYKKLVKDHIERYMGMFYLDSGFQIEPCYRYSLENKVGAKVNATSYWHKDGIIKRLVGCVAELTEKEEDEILHVGKNDFSVMYSCRKKCAQLWLGPAAYINHDCRANCKFVANDKGTACVKVLRDIKPGEEITCFYSANFFGENNVNCECCSCEKLCKGAFKTNEEQPKLGRYNFRQTNGRTNTYRSPDKSKNVEAPKTPKKKKNVVLEPVTPNKNPEVDKGEALLGSPYTKIIQKTRGLDLDQASKSPENIIIVHLSPIVFISIIFKHKTKIVYYFDVRVTQCLILVVKVITHPVHLGYRQPLQLLSYNVKIKTLQLTNNKNEQHSGSFVKIQILFKQ</sequence>
<dbReference type="Gene3D" id="2.170.270.10">
    <property type="entry name" value="SET domain"/>
    <property type="match status" value="1"/>
</dbReference>
<feature type="domain" description="SET" evidence="14">
    <location>
        <begin position="149"/>
        <end position="260"/>
    </location>
</feature>
<keyword evidence="10" id="KW-0805">Transcription regulation</keyword>
<dbReference type="PANTHER" id="PTHR12977:SF4">
    <property type="entry name" value="HISTONE-LYSINE N-METHYLTRANSFERASE KMT5B"/>
    <property type="match status" value="1"/>
</dbReference>
<evidence type="ECO:0000256" key="3">
    <source>
        <dbReference type="ARBA" id="ARBA00012188"/>
    </source>
</evidence>
<evidence type="ECO:0000313" key="16">
    <source>
        <dbReference type="Proteomes" id="UP000475862"/>
    </source>
</evidence>
<keyword evidence="7" id="KW-0808">Transferase</keyword>
<keyword evidence="9" id="KW-0156">Chromatin regulator</keyword>
<evidence type="ECO:0000256" key="5">
    <source>
        <dbReference type="ARBA" id="ARBA00022491"/>
    </source>
</evidence>
<evidence type="ECO:0000256" key="12">
    <source>
        <dbReference type="ARBA" id="ARBA00023242"/>
    </source>
</evidence>
<dbReference type="InterPro" id="IPR041938">
    <property type="entry name" value="Hist-Lys_N-MTase_N"/>
</dbReference>
<dbReference type="AlphaFoldDB" id="A0A6G0U5D9"/>
<evidence type="ECO:0000256" key="2">
    <source>
        <dbReference type="ARBA" id="ARBA00004286"/>
    </source>
</evidence>
<keyword evidence="8" id="KW-0949">S-adenosyl-L-methionine</keyword>
<keyword evidence="11" id="KW-0804">Transcription</keyword>
<evidence type="ECO:0000259" key="14">
    <source>
        <dbReference type="PROSITE" id="PS50280"/>
    </source>
</evidence>
<dbReference type="GO" id="GO:0140941">
    <property type="term" value="F:histone H4K20me methyltransferase activity"/>
    <property type="evidence" value="ECO:0007669"/>
    <property type="project" value="UniProtKB-EC"/>
</dbReference>
<keyword evidence="5" id="KW-0678">Repressor</keyword>
<dbReference type="SMART" id="SM00317">
    <property type="entry name" value="SET"/>
    <property type="match status" value="1"/>
</dbReference>
<dbReference type="PROSITE" id="PS51570">
    <property type="entry name" value="SAM_MT43_SUVAR420_2"/>
    <property type="match status" value="1"/>
</dbReference>
<dbReference type="FunFam" id="2.170.270.10:FF:000006">
    <property type="entry name" value="Histone-lysine N-methyltransferase"/>
    <property type="match status" value="1"/>
</dbReference>
<dbReference type="InterPro" id="IPR001214">
    <property type="entry name" value="SET_dom"/>
</dbReference>
<evidence type="ECO:0000256" key="6">
    <source>
        <dbReference type="ARBA" id="ARBA00022603"/>
    </source>
</evidence>
<evidence type="ECO:0000256" key="13">
    <source>
        <dbReference type="SAM" id="MobiDB-lite"/>
    </source>
</evidence>
<protein>
    <recommendedName>
        <fullName evidence="3">[histone H4]-N-methyl-L-lysine(20) N-methyltransferase</fullName>
        <ecNumber evidence="3">2.1.1.362</ecNumber>
    </recommendedName>
</protein>
<keyword evidence="12" id="KW-0539">Nucleus</keyword>
<dbReference type="PROSITE" id="PS50280">
    <property type="entry name" value="SET"/>
    <property type="match status" value="1"/>
</dbReference>
<feature type="compositionally biased region" description="Polar residues" evidence="13">
    <location>
        <begin position="298"/>
        <end position="309"/>
    </location>
</feature>
<dbReference type="Gene3D" id="1.10.10.1700">
    <property type="entry name" value="Histone-lysine N-methyltransferase"/>
    <property type="match status" value="1"/>
</dbReference>
<dbReference type="InterPro" id="IPR046341">
    <property type="entry name" value="SET_dom_sf"/>
</dbReference>
<dbReference type="GO" id="GO:0005694">
    <property type="term" value="C:chromosome"/>
    <property type="evidence" value="ECO:0007669"/>
    <property type="project" value="UniProtKB-SubCell"/>
</dbReference>
<dbReference type="Pfam" id="PF00856">
    <property type="entry name" value="SET"/>
    <property type="match status" value="1"/>
</dbReference>
<keyword evidence="6" id="KW-0489">Methyltransferase</keyword>
<dbReference type="GO" id="GO:0032259">
    <property type="term" value="P:methylation"/>
    <property type="evidence" value="ECO:0007669"/>
    <property type="project" value="UniProtKB-KW"/>
</dbReference>
<dbReference type="GO" id="GO:0005634">
    <property type="term" value="C:nucleus"/>
    <property type="evidence" value="ECO:0007669"/>
    <property type="project" value="UniProtKB-SubCell"/>
</dbReference>